<dbReference type="PANTHER" id="PTHR38847">
    <property type="match status" value="1"/>
</dbReference>
<keyword evidence="3" id="KW-1185">Reference proteome</keyword>
<feature type="chain" id="PRO_5013046669" description="DUF4360 domain-containing protein" evidence="1">
    <location>
        <begin position="24"/>
        <end position="189"/>
    </location>
</feature>
<evidence type="ECO:0008006" key="4">
    <source>
        <dbReference type="Google" id="ProtNLM"/>
    </source>
</evidence>
<dbReference type="Proteomes" id="UP000190460">
    <property type="component" value="Unassembled WGS sequence"/>
</dbReference>
<sequence length="189" mass="20219">MKKLTILGSALLTAAVLSQTSAAAPSNNSVYFQAPAIAGTGCPAGTTDFAITPDGQTMTILFDAYSADPGNKTCNIAVPVHVPNGFQVSLMTADYRGFIEGKAELRRSYFFAGATGPSLVTPMSSPSGREYTQRDNLLTMSESFARCGQDVNLRINSRIRTKTNSSSISVDSLDLNNGMIFHLQYKKCN</sequence>
<evidence type="ECO:0000313" key="2">
    <source>
        <dbReference type="EMBL" id="SKA95558.1"/>
    </source>
</evidence>
<proteinExistence type="predicted"/>
<dbReference type="OrthoDB" id="5861865at2"/>
<organism evidence="2 3">
    <name type="scientific">Thiothrix eikelboomii</name>
    <dbReference type="NCBI Taxonomy" id="92487"/>
    <lineage>
        <taxon>Bacteria</taxon>
        <taxon>Pseudomonadati</taxon>
        <taxon>Pseudomonadota</taxon>
        <taxon>Gammaproteobacteria</taxon>
        <taxon>Thiotrichales</taxon>
        <taxon>Thiotrichaceae</taxon>
        <taxon>Thiothrix</taxon>
    </lineage>
</organism>
<dbReference type="EMBL" id="FUYB01000031">
    <property type="protein sequence ID" value="SKA95558.1"/>
    <property type="molecule type" value="Genomic_DNA"/>
</dbReference>
<reference evidence="3" key="1">
    <citation type="submission" date="2017-02" db="EMBL/GenBank/DDBJ databases">
        <authorList>
            <person name="Varghese N."/>
            <person name="Submissions S."/>
        </authorList>
    </citation>
    <scope>NUCLEOTIDE SEQUENCE [LARGE SCALE GENOMIC DNA]</scope>
    <source>
        <strain evidence="3">ATCC 49788</strain>
    </source>
</reference>
<protein>
    <recommendedName>
        <fullName evidence="4">DUF4360 domain-containing protein</fullName>
    </recommendedName>
</protein>
<dbReference type="STRING" id="92487.SAMN02745130_03793"/>
<accession>A0A1T4Y249</accession>
<name>A0A1T4Y249_9GAMM</name>
<dbReference type="InterPro" id="IPR025649">
    <property type="entry name" value="DUF4360"/>
</dbReference>
<dbReference type="RefSeq" id="WP_078924215.1">
    <property type="nucleotide sequence ID" value="NZ_FUYB01000031.1"/>
</dbReference>
<gene>
    <name evidence="2" type="ORF">SAMN02745130_03793</name>
</gene>
<feature type="signal peptide" evidence="1">
    <location>
        <begin position="1"/>
        <end position="23"/>
    </location>
</feature>
<dbReference type="Pfam" id="PF14273">
    <property type="entry name" value="DUF4360"/>
    <property type="match status" value="1"/>
</dbReference>
<dbReference type="PANTHER" id="PTHR38847:SF1">
    <property type="entry name" value="PSEUDOURIDINE SYNTHASE RSUA_RLUA-LIKE DOMAIN-CONTAINING PROTEIN"/>
    <property type="match status" value="1"/>
</dbReference>
<keyword evidence="1" id="KW-0732">Signal</keyword>
<dbReference type="AlphaFoldDB" id="A0A1T4Y249"/>
<evidence type="ECO:0000313" key="3">
    <source>
        <dbReference type="Proteomes" id="UP000190460"/>
    </source>
</evidence>
<evidence type="ECO:0000256" key="1">
    <source>
        <dbReference type="SAM" id="SignalP"/>
    </source>
</evidence>